<dbReference type="Proteomes" id="UP001175261">
    <property type="component" value="Unassembled WGS sequence"/>
</dbReference>
<feature type="compositionally biased region" description="Polar residues" evidence="1">
    <location>
        <begin position="147"/>
        <end position="159"/>
    </location>
</feature>
<feature type="compositionally biased region" description="Acidic residues" evidence="1">
    <location>
        <begin position="51"/>
        <end position="63"/>
    </location>
</feature>
<comment type="caution">
    <text evidence="2">The sequence shown here is derived from an EMBL/GenBank/DDBJ whole genome shotgun (WGS) entry which is preliminary data.</text>
</comment>
<reference evidence="2" key="1">
    <citation type="submission" date="2022-10" db="EMBL/GenBank/DDBJ databases">
        <title>Determination and structural analysis of whole genome sequence of Sarocladium strictum F4-1.</title>
        <authorList>
            <person name="Hu L."/>
            <person name="Jiang Y."/>
        </authorList>
    </citation>
    <scope>NUCLEOTIDE SEQUENCE</scope>
    <source>
        <strain evidence="2">F4-1</strain>
    </source>
</reference>
<feature type="compositionally biased region" description="Pro residues" evidence="1">
    <location>
        <begin position="257"/>
        <end position="271"/>
    </location>
</feature>
<keyword evidence="3" id="KW-1185">Reference proteome</keyword>
<protein>
    <submittedName>
        <fullName evidence="2">Uncharacterized protein</fullName>
    </submittedName>
</protein>
<evidence type="ECO:0000313" key="3">
    <source>
        <dbReference type="Proteomes" id="UP001175261"/>
    </source>
</evidence>
<dbReference type="AlphaFoldDB" id="A0AA39GIY7"/>
<organism evidence="2 3">
    <name type="scientific">Sarocladium strictum</name>
    <name type="common">Black bundle disease fungus</name>
    <name type="synonym">Acremonium strictum</name>
    <dbReference type="NCBI Taxonomy" id="5046"/>
    <lineage>
        <taxon>Eukaryota</taxon>
        <taxon>Fungi</taxon>
        <taxon>Dikarya</taxon>
        <taxon>Ascomycota</taxon>
        <taxon>Pezizomycotina</taxon>
        <taxon>Sordariomycetes</taxon>
        <taxon>Hypocreomycetidae</taxon>
        <taxon>Hypocreales</taxon>
        <taxon>Sarocladiaceae</taxon>
        <taxon>Sarocladium</taxon>
    </lineage>
</organism>
<gene>
    <name evidence="2" type="ORF">NLU13_4141</name>
</gene>
<dbReference type="EMBL" id="JAPDFR010000003">
    <property type="protein sequence ID" value="KAK0387896.1"/>
    <property type="molecule type" value="Genomic_DNA"/>
</dbReference>
<feature type="compositionally biased region" description="Basic and acidic residues" evidence="1">
    <location>
        <begin position="308"/>
        <end position="319"/>
    </location>
</feature>
<accession>A0AA39GIY7</accession>
<feature type="region of interest" description="Disordered" evidence="1">
    <location>
        <begin position="93"/>
        <end position="373"/>
    </location>
</feature>
<proteinExistence type="predicted"/>
<feature type="compositionally biased region" description="Basic and acidic residues" evidence="1">
    <location>
        <begin position="160"/>
        <end position="174"/>
    </location>
</feature>
<feature type="region of interest" description="Disordered" evidence="1">
    <location>
        <begin position="22"/>
        <end position="63"/>
    </location>
</feature>
<evidence type="ECO:0000256" key="1">
    <source>
        <dbReference type="SAM" id="MobiDB-lite"/>
    </source>
</evidence>
<feature type="compositionally biased region" description="Low complexity" evidence="1">
    <location>
        <begin position="31"/>
        <end position="43"/>
    </location>
</feature>
<sequence length="373" mass="41440">MERPSKLADLTLVSKYYPVANYSYPRKDGSRSSSPTHRSSLGSEGSAPGLVDDDSEASFDDDYQYNSHASEIWDTFWQPESFKCEEDVHPKKQYPALLPSPYHRRDHADISSRRGAAWPLPESPCQQSRKPAAAYSPFPKPIALPPRSTSLVPSWTNSRSQEKPQRPPRPDSRIVRSYLTPRSPITSAFAAADISTSRPITRPLTPSEPRPRVISPLEPRPATSCGNRAPSPSCGPANTIILVQPSPGLPSPAFQFPVPPPAQERPLPARPPMLDLSAQELKSFFDHDSDDEEGEPESTPRFKFLFHKRSDSDSKRTTESHPAPPKTRNRAKTAPSSPSGEHPLACEETSKSSSQGKKRQGDYFHRMLGRRSR</sequence>
<name>A0AA39GIY7_SARSR</name>
<evidence type="ECO:0000313" key="2">
    <source>
        <dbReference type="EMBL" id="KAK0387896.1"/>
    </source>
</evidence>